<dbReference type="Gene3D" id="3.30.1340.30">
    <property type="match status" value="3"/>
</dbReference>
<dbReference type="EMBL" id="VRTS01000005">
    <property type="protein sequence ID" value="TXK62383.1"/>
    <property type="molecule type" value="Genomic_DNA"/>
</dbReference>
<feature type="compositionally biased region" description="Basic and acidic residues" evidence="6">
    <location>
        <begin position="151"/>
        <end position="175"/>
    </location>
</feature>
<dbReference type="SMART" id="SM00749">
    <property type="entry name" value="BON"/>
    <property type="match status" value="3"/>
</dbReference>
<keyword evidence="2 7" id="KW-0732">Signal</keyword>
<sequence>MKITALRKTWFSGASLAAVLLVSGLSPVEARAIADDHTAAHAEQSRDAGEAINDSWITTKVKSKLLADGDVSGLDVSVETRNNVVYLSGEAESQAQVTRATQLARETEGVTRVDATALRVETATGQVRDAVGADRASDRAPAHTTGAGTQARDRTADRTADRTTGRSADRDEGRTAGEAVGDAWITTKVNSKLAVDGDVSVFDISVETRDNVVHLSGEVENQAQIDQAVRLARETEGVTRVDASELRVETTAGQARRAGAERDRTDARTDARTTDARDERGTRAAPGTTAAPRTGTATGTGTGAGMRTDGTTRTADRDDDRRGAGEAVGDAWITTKVKSKLLADGDVSGFDISVETRDNVVHLSGEVETQAQINEAVRLAADTEGVTRVDASALRIGGN</sequence>
<evidence type="ECO:0000256" key="1">
    <source>
        <dbReference type="ARBA" id="ARBA00004418"/>
    </source>
</evidence>
<evidence type="ECO:0000259" key="8">
    <source>
        <dbReference type="PROSITE" id="PS50914"/>
    </source>
</evidence>
<dbReference type="Pfam" id="PF04972">
    <property type="entry name" value="BON"/>
    <property type="match status" value="3"/>
</dbReference>
<evidence type="ECO:0000256" key="3">
    <source>
        <dbReference type="ARBA" id="ARBA00022737"/>
    </source>
</evidence>
<organism evidence="9 10">
    <name type="scientific">Alkalisalibacterium limincola</name>
    <dbReference type="NCBI Taxonomy" id="2699169"/>
    <lineage>
        <taxon>Bacteria</taxon>
        <taxon>Pseudomonadati</taxon>
        <taxon>Pseudomonadota</taxon>
        <taxon>Gammaproteobacteria</taxon>
        <taxon>Lysobacterales</taxon>
        <taxon>Lysobacteraceae</taxon>
        <taxon>Alkalisalibacterium</taxon>
    </lineage>
</organism>
<keyword evidence="4" id="KW-0574">Periplasm</keyword>
<feature type="signal peptide" evidence="7">
    <location>
        <begin position="1"/>
        <end position="17"/>
    </location>
</feature>
<evidence type="ECO:0000313" key="9">
    <source>
        <dbReference type="EMBL" id="TXK62383.1"/>
    </source>
</evidence>
<dbReference type="InterPro" id="IPR051686">
    <property type="entry name" value="Lipoprotein_DolP"/>
</dbReference>
<evidence type="ECO:0000256" key="7">
    <source>
        <dbReference type="SAM" id="SignalP"/>
    </source>
</evidence>
<feature type="compositionally biased region" description="Basic and acidic residues" evidence="6">
    <location>
        <begin position="258"/>
        <end position="282"/>
    </location>
</feature>
<comment type="subcellular location">
    <subcellularLocation>
        <location evidence="1">Periplasm</location>
    </subcellularLocation>
</comment>
<feature type="compositionally biased region" description="Basic and acidic residues" evidence="6">
    <location>
        <begin position="314"/>
        <end position="324"/>
    </location>
</feature>
<feature type="compositionally biased region" description="Basic and acidic residues" evidence="6">
    <location>
        <begin position="131"/>
        <end position="141"/>
    </location>
</feature>
<protein>
    <recommendedName>
        <fullName evidence="5">Osmotically-inducible protein Y</fullName>
    </recommendedName>
</protein>
<feature type="domain" description="BON" evidence="8">
    <location>
        <begin position="181"/>
        <end position="250"/>
    </location>
</feature>
<dbReference type="InterPro" id="IPR014004">
    <property type="entry name" value="Transpt-assoc_nodulatn_dom_bac"/>
</dbReference>
<feature type="domain" description="BON" evidence="8">
    <location>
        <begin position="329"/>
        <end position="398"/>
    </location>
</feature>
<dbReference type="RefSeq" id="WP_147891801.1">
    <property type="nucleotide sequence ID" value="NZ_VRTS01000005.1"/>
</dbReference>
<reference evidence="9 10" key="1">
    <citation type="submission" date="2019-08" db="EMBL/GenBank/DDBJ databases">
        <authorList>
            <person name="Karlyshev A.V."/>
        </authorList>
    </citation>
    <scope>NUCLEOTIDE SEQUENCE [LARGE SCALE GENOMIC DNA]</scope>
    <source>
        <strain evidence="9 10">Alg18-2.2</strain>
    </source>
</reference>
<dbReference type="GO" id="GO:0042597">
    <property type="term" value="C:periplasmic space"/>
    <property type="evidence" value="ECO:0007669"/>
    <property type="project" value="UniProtKB-SubCell"/>
</dbReference>
<dbReference type="AlphaFoldDB" id="A0A5C8KNG4"/>
<keyword evidence="3" id="KW-0677">Repeat</keyword>
<name>A0A5C8KNG4_9GAMM</name>
<proteinExistence type="predicted"/>
<evidence type="ECO:0000313" key="10">
    <source>
        <dbReference type="Proteomes" id="UP000321248"/>
    </source>
</evidence>
<gene>
    <name evidence="9" type="ORF">FU658_09170</name>
</gene>
<feature type="domain" description="BON" evidence="8">
    <location>
        <begin position="53"/>
        <end position="122"/>
    </location>
</feature>
<feature type="region of interest" description="Disordered" evidence="6">
    <location>
        <begin position="247"/>
        <end position="324"/>
    </location>
</feature>
<evidence type="ECO:0000256" key="4">
    <source>
        <dbReference type="ARBA" id="ARBA00022764"/>
    </source>
</evidence>
<comment type="caution">
    <text evidence="9">The sequence shown here is derived from an EMBL/GenBank/DDBJ whole genome shotgun (WGS) entry which is preliminary data.</text>
</comment>
<evidence type="ECO:0000256" key="6">
    <source>
        <dbReference type="SAM" id="MobiDB-lite"/>
    </source>
</evidence>
<evidence type="ECO:0000256" key="2">
    <source>
        <dbReference type="ARBA" id="ARBA00022729"/>
    </source>
</evidence>
<feature type="compositionally biased region" description="Low complexity" evidence="6">
    <location>
        <begin position="283"/>
        <end position="297"/>
    </location>
</feature>
<keyword evidence="10" id="KW-1185">Reference proteome</keyword>
<dbReference type="Proteomes" id="UP000321248">
    <property type="component" value="Unassembled WGS sequence"/>
</dbReference>
<feature type="region of interest" description="Disordered" evidence="6">
    <location>
        <begin position="129"/>
        <end position="176"/>
    </location>
</feature>
<dbReference type="PANTHER" id="PTHR34606:SF15">
    <property type="entry name" value="BON DOMAIN-CONTAINING PROTEIN"/>
    <property type="match status" value="1"/>
</dbReference>
<dbReference type="PANTHER" id="PTHR34606">
    <property type="entry name" value="BON DOMAIN-CONTAINING PROTEIN"/>
    <property type="match status" value="1"/>
</dbReference>
<accession>A0A5C8KNG4</accession>
<dbReference type="PROSITE" id="PS50914">
    <property type="entry name" value="BON"/>
    <property type="match status" value="3"/>
</dbReference>
<evidence type="ECO:0000256" key="5">
    <source>
        <dbReference type="ARBA" id="ARBA00070588"/>
    </source>
</evidence>
<dbReference type="OrthoDB" id="8910395at2"/>
<dbReference type="FunFam" id="3.30.1340.30:FF:000001">
    <property type="entry name" value="Molecular chaperone OsmY"/>
    <property type="match status" value="1"/>
</dbReference>
<dbReference type="InterPro" id="IPR007055">
    <property type="entry name" value="BON_dom"/>
</dbReference>
<feature type="chain" id="PRO_5022775665" description="Osmotically-inducible protein Y" evidence="7">
    <location>
        <begin position="18"/>
        <end position="399"/>
    </location>
</feature>